<dbReference type="Proteomes" id="UP000177785">
    <property type="component" value="Unassembled WGS sequence"/>
</dbReference>
<reference evidence="2 3" key="1">
    <citation type="journal article" date="2016" name="Nat. Commun.">
        <title>Thousands of microbial genomes shed light on interconnected biogeochemical processes in an aquifer system.</title>
        <authorList>
            <person name="Anantharaman K."/>
            <person name="Brown C.T."/>
            <person name="Hug L.A."/>
            <person name="Sharon I."/>
            <person name="Castelle C.J."/>
            <person name="Probst A.J."/>
            <person name="Thomas B.C."/>
            <person name="Singh A."/>
            <person name="Wilkins M.J."/>
            <person name="Karaoz U."/>
            <person name="Brodie E.L."/>
            <person name="Williams K.H."/>
            <person name="Hubbard S.S."/>
            <person name="Banfield J.F."/>
        </authorList>
    </citation>
    <scope>NUCLEOTIDE SEQUENCE [LARGE SCALE GENOMIC DNA]</scope>
</reference>
<evidence type="ECO:0000313" key="3">
    <source>
        <dbReference type="Proteomes" id="UP000177785"/>
    </source>
</evidence>
<dbReference type="InterPro" id="IPR001967">
    <property type="entry name" value="Peptidase_S11_N"/>
</dbReference>
<name>A0A1G2G325_9BACT</name>
<feature type="domain" description="Peptidase S11 D-alanyl-D-alanine carboxypeptidase A N-terminal" evidence="1">
    <location>
        <begin position="14"/>
        <end position="173"/>
    </location>
</feature>
<dbReference type="InterPro" id="IPR012338">
    <property type="entry name" value="Beta-lactam/transpept-like"/>
</dbReference>
<accession>A0A1G2G325</accession>
<sequence>MTAIVGLETGNPKDHIMITPEALATYGDSAHLHTQELFTRNDILWPILMMSSNDATEAIARYYGRSNFITHMHGKAAQIGMSHSTWRDPSGISSGNISTTEDLFLLARHVNLFYPEIWEMTRTAQKVVTSSERLYTFHTFNNPRHHPGFVGGKNGHTSAAKDTLLYIFENSRKEKIAYIILGSPDAETDLEFLLNADQN</sequence>
<dbReference type="AlphaFoldDB" id="A0A1G2G325"/>
<dbReference type="Gene3D" id="3.40.710.10">
    <property type="entry name" value="DD-peptidase/beta-lactamase superfamily"/>
    <property type="match status" value="1"/>
</dbReference>
<dbReference type="GO" id="GO:0009002">
    <property type="term" value="F:serine-type D-Ala-D-Ala carboxypeptidase activity"/>
    <property type="evidence" value="ECO:0007669"/>
    <property type="project" value="InterPro"/>
</dbReference>
<protein>
    <recommendedName>
        <fullName evidence="1">Peptidase S11 D-alanyl-D-alanine carboxypeptidase A N-terminal domain-containing protein</fullName>
    </recommendedName>
</protein>
<evidence type="ECO:0000259" key="1">
    <source>
        <dbReference type="Pfam" id="PF00768"/>
    </source>
</evidence>
<dbReference type="STRING" id="1802115.A2756_04530"/>
<gene>
    <name evidence="2" type="ORF">A2756_04530</name>
</gene>
<dbReference type="Pfam" id="PF00768">
    <property type="entry name" value="Peptidase_S11"/>
    <property type="match status" value="1"/>
</dbReference>
<comment type="caution">
    <text evidence="2">The sequence shown here is derived from an EMBL/GenBank/DDBJ whole genome shotgun (WGS) entry which is preliminary data.</text>
</comment>
<dbReference type="SUPFAM" id="SSF56601">
    <property type="entry name" value="beta-lactamase/transpeptidase-like"/>
    <property type="match status" value="1"/>
</dbReference>
<organism evidence="2 3">
    <name type="scientific">Candidatus Ryanbacteria bacterium RIFCSPHIGHO2_01_FULL_48_27</name>
    <dbReference type="NCBI Taxonomy" id="1802115"/>
    <lineage>
        <taxon>Bacteria</taxon>
        <taxon>Candidatus Ryaniibacteriota</taxon>
    </lineage>
</organism>
<dbReference type="EMBL" id="MHNL01000015">
    <property type="protein sequence ID" value="OGZ44693.1"/>
    <property type="molecule type" value="Genomic_DNA"/>
</dbReference>
<evidence type="ECO:0000313" key="2">
    <source>
        <dbReference type="EMBL" id="OGZ44693.1"/>
    </source>
</evidence>
<dbReference type="GO" id="GO:0006508">
    <property type="term" value="P:proteolysis"/>
    <property type="evidence" value="ECO:0007669"/>
    <property type="project" value="InterPro"/>
</dbReference>
<proteinExistence type="predicted"/>